<dbReference type="PATRIC" id="fig|246787.4.peg.4987"/>
<evidence type="ECO:0000256" key="6">
    <source>
        <dbReference type="SAM" id="SignalP"/>
    </source>
</evidence>
<evidence type="ECO:0000256" key="1">
    <source>
        <dbReference type="ARBA" id="ARBA00004442"/>
    </source>
</evidence>
<evidence type="ECO:0000259" key="8">
    <source>
        <dbReference type="Pfam" id="PF14322"/>
    </source>
</evidence>
<sequence>MKVKRYLIKGLLTLTFISGFVSCSGFLDETNYSSQSADEYFQTKTGYEGLINGCYSRLRTIYNSKEYISLGCLGTDICTQNNTIGLSNLNQYPVNYDANEGSVYTMWNNLYAALKDANAAIDRSDKVILLSDDPDGLADDVLEQRVAEAKALRALFLFEIVRNWGQAPLMIHEPLAPVKTAELSDGAQFYTQILSDLEDAIRILPARQTGSDYGRMSASAAKHLRALVYLTRGYESYADSRDFENAYKDAVDVINNSGHKLLEDFQMVHCQSNETNDEIIFSVGFSTGANHNVNNWPKWFLFPYREGWAGLSKDSYYSNDDAAAIPTKFAYMMYDWFKDRRASVTFMSPLNGDPKTSTDGRDTGKNWFQCTGAIEGVFEKGDTVIYFPVPTDSKFKHWSQADKDAVKYKVYNFPTGDPADMSSDDYFKLGYQSTNSNTRAFLPVWKFKDANTVYNENGNASGTRDIYMFRLAETCLIAAEAAVKNNDNTNALYYINKVRERAAKNASETGLSLYTGTVTLDDVLDERAMELFAEVPRWNDLQRTRKLAERVLKYNWDTRNIAGGIPTQLTEESFLSKYIRRPIPLTWLNSLSNGQELGNNPGWQ</sequence>
<dbReference type="GO" id="GO:0009279">
    <property type="term" value="C:cell outer membrane"/>
    <property type="evidence" value="ECO:0007669"/>
    <property type="project" value="UniProtKB-SubCell"/>
</dbReference>
<dbReference type="Proteomes" id="UP000061809">
    <property type="component" value="Chromosome"/>
</dbReference>
<accession>A0A0P0G2S8</accession>
<dbReference type="InterPro" id="IPR033985">
    <property type="entry name" value="SusD-like_N"/>
</dbReference>
<gene>
    <name evidence="9" type="ORF">BcellWH2_04832</name>
    <name evidence="10" type="ORF">F2Y87_17985</name>
</gene>
<proteinExistence type="inferred from homology"/>
<keyword evidence="5" id="KW-0998">Cell outer membrane</keyword>
<dbReference type="PROSITE" id="PS51257">
    <property type="entry name" value="PROKAR_LIPOPROTEIN"/>
    <property type="match status" value="1"/>
</dbReference>
<dbReference type="InterPro" id="IPR012944">
    <property type="entry name" value="SusD_RagB_dom"/>
</dbReference>
<dbReference type="EMBL" id="VVYX01000022">
    <property type="protein sequence ID" value="KAA5416856.1"/>
    <property type="molecule type" value="Genomic_DNA"/>
</dbReference>
<keyword evidence="4" id="KW-0472">Membrane</keyword>
<dbReference type="Proteomes" id="UP000482653">
    <property type="component" value="Unassembled WGS sequence"/>
</dbReference>
<feature type="domain" description="SusD-like N-terminal" evidence="8">
    <location>
        <begin position="26"/>
        <end position="230"/>
    </location>
</feature>
<reference evidence="10 12" key="2">
    <citation type="journal article" date="2019" name="Nat. Med.">
        <title>A library of human gut bacterial isolates paired with longitudinal multiomics data enables mechanistic microbiome research.</title>
        <authorList>
            <person name="Poyet M."/>
            <person name="Groussin M."/>
            <person name="Gibbons S.M."/>
            <person name="Avila-Pacheco J."/>
            <person name="Jiang X."/>
            <person name="Kearney S.M."/>
            <person name="Perrotta A.R."/>
            <person name="Berdy B."/>
            <person name="Zhao S."/>
            <person name="Lieberman T.D."/>
            <person name="Swanson P.K."/>
            <person name="Smith M."/>
            <person name="Roesemann S."/>
            <person name="Alexander J.E."/>
            <person name="Rich S.A."/>
            <person name="Livny J."/>
            <person name="Vlamakis H."/>
            <person name="Clish C."/>
            <person name="Bullock K."/>
            <person name="Deik A."/>
            <person name="Scott J."/>
            <person name="Pierce K.A."/>
            <person name="Xavier R.J."/>
            <person name="Alm E.J."/>
        </authorList>
    </citation>
    <scope>NUCLEOTIDE SEQUENCE [LARGE SCALE GENOMIC DNA]</scope>
    <source>
        <strain evidence="10 12">BIOML-A8</strain>
    </source>
</reference>
<comment type="similarity">
    <text evidence="2">Belongs to the SusD family.</text>
</comment>
<dbReference type="Gene3D" id="1.25.40.390">
    <property type="match status" value="1"/>
</dbReference>
<protein>
    <submittedName>
        <fullName evidence="10">RagB/SusD family nutrient uptake outer membrane protein</fullName>
    </submittedName>
    <submittedName>
        <fullName evidence="9">SusD family protein</fullName>
    </submittedName>
</protein>
<dbReference type="AlphaFoldDB" id="A0A0P0G2S8"/>
<evidence type="ECO:0000256" key="3">
    <source>
        <dbReference type="ARBA" id="ARBA00022729"/>
    </source>
</evidence>
<dbReference type="EMBL" id="CP012801">
    <property type="protein sequence ID" value="ALJ62041.1"/>
    <property type="molecule type" value="Genomic_DNA"/>
</dbReference>
<feature type="signal peptide" evidence="6">
    <location>
        <begin position="1"/>
        <end position="23"/>
    </location>
</feature>
<evidence type="ECO:0000313" key="11">
    <source>
        <dbReference type="Proteomes" id="UP000061809"/>
    </source>
</evidence>
<dbReference type="RefSeq" id="WP_029427579.1">
    <property type="nucleotide sequence ID" value="NZ_CP012801.1"/>
</dbReference>
<dbReference type="Pfam" id="PF07980">
    <property type="entry name" value="SusD_RagB"/>
    <property type="match status" value="1"/>
</dbReference>
<evidence type="ECO:0000259" key="7">
    <source>
        <dbReference type="Pfam" id="PF07980"/>
    </source>
</evidence>
<dbReference type="KEGG" id="bcel:BcellWH2_04832"/>
<evidence type="ECO:0000256" key="4">
    <source>
        <dbReference type="ARBA" id="ARBA00023136"/>
    </source>
</evidence>
<dbReference type="SUPFAM" id="SSF48452">
    <property type="entry name" value="TPR-like"/>
    <property type="match status" value="1"/>
</dbReference>
<evidence type="ECO:0000256" key="2">
    <source>
        <dbReference type="ARBA" id="ARBA00006275"/>
    </source>
</evidence>
<keyword evidence="3 6" id="KW-0732">Signal</keyword>
<evidence type="ECO:0000256" key="5">
    <source>
        <dbReference type="ARBA" id="ARBA00023237"/>
    </source>
</evidence>
<organism evidence="9 11">
    <name type="scientific">Bacteroides cellulosilyticus</name>
    <dbReference type="NCBI Taxonomy" id="246787"/>
    <lineage>
        <taxon>Bacteria</taxon>
        <taxon>Pseudomonadati</taxon>
        <taxon>Bacteroidota</taxon>
        <taxon>Bacteroidia</taxon>
        <taxon>Bacteroidales</taxon>
        <taxon>Bacteroidaceae</taxon>
        <taxon>Bacteroides</taxon>
    </lineage>
</organism>
<evidence type="ECO:0000313" key="10">
    <source>
        <dbReference type="EMBL" id="KAA5416856.1"/>
    </source>
</evidence>
<feature type="domain" description="RagB/SusD" evidence="7">
    <location>
        <begin position="432"/>
        <end position="603"/>
    </location>
</feature>
<comment type="subcellular location">
    <subcellularLocation>
        <location evidence="1">Cell outer membrane</location>
    </subcellularLocation>
</comment>
<name>A0A0P0G2S8_9BACE</name>
<reference evidence="9 11" key="1">
    <citation type="journal article" date="2015" name="Science">
        <title>Genetic determinants of in vivo fitness and diet responsiveness in multiple human gut Bacteroides.</title>
        <authorList>
            <person name="Wu M."/>
            <person name="McNulty N.P."/>
            <person name="Rodionov D.A."/>
            <person name="Khoroshkin M.S."/>
            <person name="Griffin N.W."/>
            <person name="Cheng J."/>
            <person name="Latreille P."/>
            <person name="Kerstetter R.A."/>
            <person name="Terrapon N."/>
            <person name="Henrissat B."/>
            <person name="Osterman A.L."/>
            <person name="Gordon J.I."/>
        </authorList>
    </citation>
    <scope>NUCLEOTIDE SEQUENCE [LARGE SCALE GENOMIC DNA]</scope>
    <source>
        <strain evidence="9 11">WH2</strain>
    </source>
</reference>
<evidence type="ECO:0000313" key="12">
    <source>
        <dbReference type="Proteomes" id="UP000482653"/>
    </source>
</evidence>
<dbReference type="Pfam" id="PF14322">
    <property type="entry name" value="SusD-like_3"/>
    <property type="match status" value="1"/>
</dbReference>
<evidence type="ECO:0000313" key="9">
    <source>
        <dbReference type="EMBL" id="ALJ62041.1"/>
    </source>
</evidence>
<feature type="chain" id="PRO_5036296341" evidence="6">
    <location>
        <begin position="24"/>
        <end position="604"/>
    </location>
</feature>
<dbReference type="InterPro" id="IPR011990">
    <property type="entry name" value="TPR-like_helical_dom_sf"/>
</dbReference>